<dbReference type="Proteomes" id="UP000318833">
    <property type="component" value="Unassembled WGS sequence"/>
</dbReference>
<proteinExistence type="predicted"/>
<reference evidence="1 2" key="1">
    <citation type="submission" date="2019-07" db="EMBL/GenBank/DDBJ databases">
        <title>The draft genome sequence of Aquimarina algiphila M91.</title>
        <authorList>
            <person name="Meng X."/>
        </authorList>
    </citation>
    <scope>NUCLEOTIDE SEQUENCE [LARGE SCALE GENOMIC DNA]</scope>
    <source>
        <strain evidence="1 2">M91</strain>
    </source>
</reference>
<dbReference type="InterPro" id="IPR018247">
    <property type="entry name" value="EF_Hand_1_Ca_BS"/>
</dbReference>
<accession>A0A554VHM8</accession>
<protein>
    <submittedName>
        <fullName evidence="1">EF-hand domain-containing protein</fullName>
    </submittedName>
</protein>
<dbReference type="PROSITE" id="PS00018">
    <property type="entry name" value="EF_HAND_1"/>
    <property type="match status" value="1"/>
</dbReference>
<dbReference type="Gene3D" id="1.10.238.10">
    <property type="entry name" value="EF-hand"/>
    <property type="match status" value="1"/>
</dbReference>
<evidence type="ECO:0000313" key="2">
    <source>
        <dbReference type="Proteomes" id="UP000318833"/>
    </source>
</evidence>
<dbReference type="InterPro" id="IPR011992">
    <property type="entry name" value="EF-hand-dom_pair"/>
</dbReference>
<name>A0A554VHM8_9FLAO</name>
<dbReference type="SUPFAM" id="SSF47473">
    <property type="entry name" value="EF-hand"/>
    <property type="match status" value="1"/>
</dbReference>
<evidence type="ECO:0000313" key="1">
    <source>
        <dbReference type="EMBL" id="TSE07005.1"/>
    </source>
</evidence>
<dbReference type="RefSeq" id="WP_143917343.1">
    <property type="nucleotide sequence ID" value="NZ_CANMIK010000039.1"/>
</dbReference>
<sequence>MQKNKLILILGLALLILSCSKGKKLESKGFAVSEVAEDEEGKPIDGLKTDTLKFETRPRNVLLTANPNHRLTPVYKVNYTKKTKKPFTGSNSFHTNWSEYGESKGNQWNHNYMPGFEAVYGYNFVNVSHYNHQTKIENKFFKKPVLVKTLYYPAFSKDTLNDVPITRKFHMISVYDEDTNKDGFINVKDLKRFYYFDINGENKKPLVPKNFSVMSSEYDPANDFMYVFAKLDQNENGKIENNEETQIFWIDLNTPEEKGVQYQNK</sequence>
<dbReference type="OrthoDB" id="1355105at2"/>
<keyword evidence="2" id="KW-1185">Reference proteome</keyword>
<comment type="caution">
    <text evidence="1">The sequence shown here is derived from an EMBL/GenBank/DDBJ whole genome shotgun (WGS) entry which is preliminary data.</text>
</comment>
<organism evidence="1 2">
    <name type="scientific">Aquimarina algiphila</name>
    <dbReference type="NCBI Taxonomy" id="2047982"/>
    <lineage>
        <taxon>Bacteria</taxon>
        <taxon>Pseudomonadati</taxon>
        <taxon>Bacteroidota</taxon>
        <taxon>Flavobacteriia</taxon>
        <taxon>Flavobacteriales</taxon>
        <taxon>Flavobacteriaceae</taxon>
        <taxon>Aquimarina</taxon>
    </lineage>
</organism>
<dbReference type="AlphaFoldDB" id="A0A554VHM8"/>
<gene>
    <name evidence="1" type="ORF">FOF46_17440</name>
</gene>
<dbReference type="EMBL" id="VLNR01000038">
    <property type="protein sequence ID" value="TSE07005.1"/>
    <property type="molecule type" value="Genomic_DNA"/>
</dbReference>
<dbReference type="PROSITE" id="PS51257">
    <property type="entry name" value="PROKAR_LIPOPROTEIN"/>
    <property type="match status" value="1"/>
</dbReference>